<name>A0A832SV37_9EURY</name>
<dbReference type="PANTHER" id="PTHR30482:SF1">
    <property type="entry name" value="BRANCHED-CHAIN AMINO ACID TRANSPORT PERMEASE PROTEIN LIVM-RELATED"/>
    <property type="match status" value="1"/>
</dbReference>
<dbReference type="PANTHER" id="PTHR30482">
    <property type="entry name" value="HIGH-AFFINITY BRANCHED-CHAIN AMINO ACID TRANSPORT SYSTEM PERMEASE"/>
    <property type="match status" value="1"/>
</dbReference>
<dbReference type="GO" id="GO:0015658">
    <property type="term" value="F:branched-chain amino acid transmembrane transporter activity"/>
    <property type="evidence" value="ECO:0007669"/>
    <property type="project" value="InterPro"/>
</dbReference>
<dbReference type="Proteomes" id="UP000645676">
    <property type="component" value="Unassembled WGS sequence"/>
</dbReference>
<gene>
    <name evidence="7" type="ORF">HA335_05630</name>
</gene>
<evidence type="ECO:0000256" key="1">
    <source>
        <dbReference type="ARBA" id="ARBA00004651"/>
    </source>
</evidence>
<dbReference type="EMBL" id="DUJR01000027">
    <property type="protein sequence ID" value="HII60030.1"/>
    <property type="molecule type" value="Genomic_DNA"/>
</dbReference>
<dbReference type="CDD" id="cd06581">
    <property type="entry name" value="TM_PBP1_LivM_like"/>
    <property type="match status" value="1"/>
</dbReference>
<evidence type="ECO:0000313" key="7">
    <source>
        <dbReference type="EMBL" id="HII60030.1"/>
    </source>
</evidence>
<dbReference type="AlphaFoldDB" id="A0A832SV37"/>
<reference evidence="7" key="1">
    <citation type="journal article" date="2020" name="bioRxiv">
        <title>A rank-normalized archaeal taxonomy based on genome phylogeny resolves widespread incomplete and uneven classifications.</title>
        <authorList>
            <person name="Rinke C."/>
            <person name="Chuvochina M."/>
            <person name="Mussig A.J."/>
            <person name="Chaumeil P.-A."/>
            <person name="Waite D.W."/>
            <person name="Whitman W.B."/>
            <person name="Parks D.H."/>
            <person name="Hugenholtz P."/>
        </authorList>
    </citation>
    <scope>NUCLEOTIDE SEQUENCE</scope>
    <source>
        <strain evidence="7">UBA8849</strain>
    </source>
</reference>
<proteinExistence type="predicted"/>
<protein>
    <submittedName>
        <fullName evidence="7">Branched-chain amino acid ABC transporter permease</fullName>
    </submittedName>
</protein>
<feature type="transmembrane region" description="Helical" evidence="6">
    <location>
        <begin position="86"/>
        <end position="112"/>
    </location>
</feature>
<feature type="transmembrane region" description="Helical" evidence="6">
    <location>
        <begin position="301"/>
        <end position="319"/>
    </location>
</feature>
<dbReference type="InterPro" id="IPR001851">
    <property type="entry name" value="ABC_transp_permease"/>
</dbReference>
<keyword evidence="4 6" id="KW-1133">Transmembrane helix</keyword>
<feature type="transmembrane region" description="Helical" evidence="6">
    <location>
        <begin position="124"/>
        <end position="145"/>
    </location>
</feature>
<dbReference type="GO" id="GO:0005886">
    <property type="term" value="C:plasma membrane"/>
    <property type="evidence" value="ECO:0007669"/>
    <property type="project" value="UniProtKB-SubCell"/>
</dbReference>
<keyword evidence="3 6" id="KW-0812">Transmembrane</keyword>
<dbReference type="Pfam" id="PF02653">
    <property type="entry name" value="BPD_transp_2"/>
    <property type="match status" value="1"/>
</dbReference>
<accession>A0A832SV37</accession>
<evidence type="ECO:0000256" key="2">
    <source>
        <dbReference type="ARBA" id="ARBA00022475"/>
    </source>
</evidence>
<dbReference type="InterPro" id="IPR043428">
    <property type="entry name" value="LivM-like"/>
</dbReference>
<feature type="transmembrane region" description="Helical" evidence="6">
    <location>
        <begin position="39"/>
        <end position="62"/>
    </location>
</feature>
<comment type="caution">
    <text evidence="7">The sequence shown here is derived from an EMBL/GenBank/DDBJ whole genome shotgun (WGS) entry which is preliminary data.</text>
</comment>
<evidence type="ECO:0000256" key="6">
    <source>
        <dbReference type="SAM" id="Phobius"/>
    </source>
</evidence>
<organism evidence="7 8">
    <name type="scientific">Methanocaldococcus jannaschii</name>
    <dbReference type="NCBI Taxonomy" id="2190"/>
    <lineage>
        <taxon>Archaea</taxon>
        <taxon>Methanobacteriati</taxon>
        <taxon>Methanobacteriota</taxon>
        <taxon>Methanomada group</taxon>
        <taxon>Methanococci</taxon>
        <taxon>Methanococcales</taxon>
        <taxon>Methanocaldococcaceae</taxon>
        <taxon>Methanocaldococcus</taxon>
    </lineage>
</organism>
<keyword evidence="5 6" id="KW-0472">Membrane</keyword>
<feature type="transmembrane region" description="Helical" evidence="6">
    <location>
        <begin position="165"/>
        <end position="183"/>
    </location>
</feature>
<evidence type="ECO:0000256" key="3">
    <source>
        <dbReference type="ARBA" id="ARBA00022692"/>
    </source>
</evidence>
<dbReference type="RefSeq" id="WP_010870783.1">
    <property type="nucleotide sequence ID" value="NC_000909.1"/>
</dbReference>
<evidence type="ECO:0000256" key="4">
    <source>
        <dbReference type="ARBA" id="ARBA00022989"/>
    </source>
</evidence>
<feature type="transmembrane region" description="Helical" evidence="6">
    <location>
        <begin position="220"/>
        <end position="239"/>
    </location>
</feature>
<comment type="subcellular location">
    <subcellularLocation>
        <location evidence="1">Cell membrane</location>
        <topology evidence="1">Multi-pass membrane protein</topology>
    </subcellularLocation>
</comment>
<evidence type="ECO:0000313" key="8">
    <source>
        <dbReference type="Proteomes" id="UP000645676"/>
    </source>
</evidence>
<sequence>MSIDLISMILLWFGLYYIVSLSLNMEFGYAGIPNFGKALSVLVGAIAVGGILDRLLMLYFGIGGDFITGTTYATSAINNLIASNPIVGIGILILAIILASILGFVVGAIFILPSAKLKEDYLGITLLAISEAVLLICTYNLNIIGGYYGISTPDILAFVSGEYRGWVFAWIVLFIAFLVYLFFERLLNTPFGRVLRAMRENENTVKAFGRDIMKLRIKTMAIGSAIGAIAGVLYSLYTVNIIANAFTRVDWTFFPFLMVLLGGKGNNKGVALGVLCYVIVKVLLDIYKYNIKYALGIPFEPVWLSYMLFGVLMLLILYYKPSGLIPEKPIITPPMKKKIMEISGK</sequence>
<keyword evidence="2" id="KW-1003">Cell membrane</keyword>
<evidence type="ECO:0000256" key="5">
    <source>
        <dbReference type="ARBA" id="ARBA00023136"/>
    </source>
</evidence>
<dbReference type="OMA" id="FHLWPFR"/>
<feature type="transmembrane region" description="Helical" evidence="6">
    <location>
        <begin position="6"/>
        <end position="27"/>
    </location>
</feature>